<evidence type="ECO:0000256" key="3">
    <source>
        <dbReference type="ARBA" id="ARBA00022723"/>
    </source>
</evidence>
<proteinExistence type="inferred from homology"/>
<dbReference type="EMBL" id="LDTZ01000013">
    <property type="protein sequence ID" value="KNA92945.1"/>
    <property type="molecule type" value="Genomic_DNA"/>
</dbReference>
<evidence type="ECO:0000313" key="11">
    <source>
        <dbReference type="Proteomes" id="UP000037247"/>
    </source>
</evidence>
<dbReference type="PANTHER" id="PTHR19136">
    <property type="entry name" value="MOLYBDENUM COFACTOR GUANYLYLTRANSFERASE"/>
    <property type="match status" value="1"/>
</dbReference>
<evidence type="ECO:0000256" key="6">
    <source>
        <dbReference type="ARBA" id="ARBA00023134"/>
    </source>
</evidence>
<evidence type="ECO:0000256" key="5">
    <source>
        <dbReference type="ARBA" id="ARBA00022842"/>
    </source>
</evidence>
<comment type="domain">
    <text evidence="8">The N-terminal domain determines nucleotide recognition and specific binding, while the C-terminal domain determines the specific binding to the target protein.</text>
</comment>
<dbReference type="CDD" id="cd02503">
    <property type="entry name" value="MobA"/>
    <property type="match status" value="1"/>
</dbReference>
<comment type="cofactor">
    <cofactor evidence="8">
        <name>Mg(2+)</name>
        <dbReference type="ChEBI" id="CHEBI:18420"/>
    </cofactor>
</comment>
<evidence type="ECO:0000256" key="4">
    <source>
        <dbReference type="ARBA" id="ARBA00022741"/>
    </source>
</evidence>
<evidence type="ECO:0000256" key="7">
    <source>
        <dbReference type="ARBA" id="ARBA00023150"/>
    </source>
</evidence>
<dbReference type="Pfam" id="PF12804">
    <property type="entry name" value="NTP_transf_3"/>
    <property type="match status" value="1"/>
</dbReference>
<dbReference type="InterPro" id="IPR025877">
    <property type="entry name" value="MobA-like_NTP_Trfase"/>
</dbReference>
<comment type="function">
    <text evidence="8">Transfers a GMP moiety from GTP to Mo-molybdopterin (Mo-MPT) cofactor (Moco or molybdenum cofactor) to form Mo-molybdopterin guanine dinucleotide (Mo-MGD) cofactor.</text>
</comment>
<name>A0ABR5IHB1_9ACTN</name>
<evidence type="ECO:0000259" key="9">
    <source>
        <dbReference type="Pfam" id="PF12804"/>
    </source>
</evidence>
<keyword evidence="3 8" id="KW-0479">Metal-binding</keyword>
<comment type="caution">
    <text evidence="8">Lacks conserved residue(s) required for the propagation of feature annotation.</text>
</comment>
<keyword evidence="6 8" id="KW-0342">GTP-binding</keyword>
<keyword evidence="5 8" id="KW-0460">Magnesium</keyword>
<feature type="domain" description="MobA-like NTP transferase" evidence="9">
    <location>
        <begin position="10"/>
        <end position="170"/>
    </location>
</feature>
<keyword evidence="4 8" id="KW-0547">Nucleotide-binding</keyword>
<evidence type="ECO:0000313" key="10">
    <source>
        <dbReference type="EMBL" id="KNA92945.1"/>
    </source>
</evidence>
<dbReference type="HAMAP" id="MF_00316">
    <property type="entry name" value="MobA"/>
    <property type="match status" value="1"/>
</dbReference>
<keyword evidence="7 8" id="KW-0501">Molybdenum cofactor biosynthesis</keyword>
<comment type="similarity">
    <text evidence="8">Belongs to the MobA family.</text>
</comment>
<evidence type="ECO:0000256" key="8">
    <source>
        <dbReference type="HAMAP-Rule" id="MF_00316"/>
    </source>
</evidence>
<feature type="binding site" evidence="8">
    <location>
        <begin position="13"/>
        <end position="15"/>
    </location>
    <ligand>
        <name>GTP</name>
        <dbReference type="ChEBI" id="CHEBI:37565"/>
    </ligand>
</feature>
<dbReference type="Gene3D" id="3.90.550.10">
    <property type="entry name" value="Spore Coat Polysaccharide Biosynthesis Protein SpsA, Chain A"/>
    <property type="match status" value="1"/>
</dbReference>
<dbReference type="RefSeq" id="WP_049697049.1">
    <property type="nucleotide sequence ID" value="NZ_CBDRLS010000008.1"/>
</dbReference>
<keyword evidence="2 8" id="KW-0808">Transferase</keyword>
<feature type="binding site" evidence="8">
    <location>
        <position position="77"/>
    </location>
    <ligand>
        <name>GTP</name>
        <dbReference type="ChEBI" id="CHEBI:37565"/>
    </ligand>
</feature>
<comment type="subcellular location">
    <subcellularLocation>
        <location evidence="8">Cytoplasm</location>
    </subcellularLocation>
</comment>
<evidence type="ECO:0000256" key="2">
    <source>
        <dbReference type="ARBA" id="ARBA00022679"/>
    </source>
</evidence>
<organism evidence="10 11">
    <name type="scientific">Gordonia jacobaea</name>
    <dbReference type="NCBI Taxonomy" id="122202"/>
    <lineage>
        <taxon>Bacteria</taxon>
        <taxon>Bacillati</taxon>
        <taxon>Actinomycetota</taxon>
        <taxon>Actinomycetes</taxon>
        <taxon>Mycobacteriales</taxon>
        <taxon>Gordoniaceae</taxon>
        <taxon>Gordonia</taxon>
    </lineage>
</organism>
<dbReference type="InterPro" id="IPR013482">
    <property type="entry name" value="Molybde_CF_guanTrfase"/>
</dbReference>
<keyword evidence="1 8" id="KW-0963">Cytoplasm</keyword>
<comment type="catalytic activity">
    <reaction evidence="8">
        <text>Mo-molybdopterin + GTP + H(+) = Mo-molybdopterin guanine dinucleotide + diphosphate</text>
        <dbReference type="Rhea" id="RHEA:34243"/>
        <dbReference type="ChEBI" id="CHEBI:15378"/>
        <dbReference type="ChEBI" id="CHEBI:33019"/>
        <dbReference type="ChEBI" id="CHEBI:37565"/>
        <dbReference type="ChEBI" id="CHEBI:71302"/>
        <dbReference type="ChEBI" id="CHEBI:71310"/>
        <dbReference type="EC" id="2.7.7.77"/>
    </reaction>
</comment>
<feature type="binding site" evidence="8">
    <location>
        <position position="109"/>
    </location>
    <ligand>
        <name>Mg(2+)</name>
        <dbReference type="ChEBI" id="CHEBI:18420"/>
    </ligand>
</feature>
<dbReference type="EC" id="2.7.7.77" evidence="8"/>
<keyword evidence="11" id="KW-1185">Reference proteome</keyword>
<accession>A0ABR5IHB1</accession>
<dbReference type="InterPro" id="IPR029044">
    <property type="entry name" value="Nucleotide-diphossugar_trans"/>
</dbReference>
<sequence>MTLTEDQIAGIVLAGGRSRRMGSDKAALDWNGEPMLAGVVRVISQRCEPVFVVAPEDSAAYRLLHGTGGPEAVWVTDEQPGAGPLAGLAVGLAAARDAGRSYAFVSATDMPLIEPGLIDELSRAVTDTAGVVVAHDAERDHPMAAIYRTDAADVIGQLVATGERRMTAALDALATYRVTVSDPLWLTNVNSPEDVHRVRVSADAARAEAIG</sequence>
<dbReference type="SUPFAM" id="SSF53448">
    <property type="entry name" value="Nucleotide-diphospho-sugar transferases"/>
    <property type="match status" value="1"/>
</dbReference>
<comment type="caution">
    <text evidence="10">The sequence shown here is derived from an EMBL/GenBank/DDBJ whole genome shotgun (WGS) entry which is preliminary data.</text>
</comment>
<feature type="binding site" evidence="8">
    <location>
        <position position="109"/>
    </location>
    <ligand>
        <name>GTP</name>
        <dbReference type="ChEBI" id="CHEBI:37565"/>
    </ligand>
</feature>
<dbReference type="PANTHER" id="PTHR19136:SF81">
    <property type="entry name" value="MOLYBDENUM COFACTOR GUANYLYLTRANSFERASE"/>
    <property type="match status" value="1"/>
</dbReference>
<feature type="binding site" evidence="8">
    <location>
        <position position="25"/>
    </location>
    <ligand>
        <name>GTP</name>
        <dbReference type="ChEBI" id="CHEBI:37565"/>
    </ligand>
</feature>
<evidence type="ECO:0000256" key="1">
    <source>
        <dbReference type="ARBA" id="ARBA00022490"/>
    </source>
</evidence>
<gene>
    <name evidence="8" type="primary">mobA</name>
    <name evidence="10" type="ORF">ABW18_00260</name>
</gene>
<dbReference type="Proteomes" id="UP000037247">
    <property type="component" value="Unassembled WGS sequence"/>
</dbReference>
<protein>
    <recommendedName>
        <fullName evidence="8">Probable molybdenum cofactor guanylyltransferase</fullName>
        <shortName evidence="8">MoCo guanylyltransferase</shortName>
        <ecNumber evidence="8">2.7.7.77</ecNumber>
    </recommendedName>
    <alternativeName>
        <fullName evidence="8">GTP:molybdopterin guanylyltransferase</fullName>
    </alternativeName>
    <alternativeName>
        <fullName evidence="8">Mo-MPT guanylyltransferase</fullName>
    </alternativeName>
    <alternativeName>
        <fullName evidence="8">Molybdopterin guanylyltransferase</fullName>
    </alternativeName>
    <alternativeName>
        <fullName evidence="8">Molybdopterin-guanine dinucleotide synthase</fullName>
        <shortName evidence="8">MGD synthase</shortName>
    </alternativeName>
</protein>
<reference evidence="10 11" key="1">
    <citation type="submission" date="2015-05" db="EMBL/GenBank/DDBJ databases">
        <title>Draft genome sequence of the bacterium Gordonia jacobaea a new member of the Gordonia genus.</title>
        <authorList>
            <person name="Jimenez-Galisteo G."/>
            <person name="Dominguez A."/>
            <person name="Munoz E."/>
            <person name="Vinas M."/>
        </authorList>
    </citation>
    <scope>NUCLEOTIDE SEQUENCE [LARGE SCALE GENOMIC DNA]</scope>
    <source>
        <strain evidence="11">mv1</strain>
    </source>
</reference>